<evidence type="ECO:0000313" key="4">
    <source>
        <dbReference type="EMBL" id="ROH05357.1"/>
    </source>
</evidence>
<reference evidence="2" key="2">
    <citation type="submission" date="2018-07" db="EMBL/GenBank/DDBJ databases">
        <authorList>
            <person name="Martins R.C."/>
            <person name="Perdigao-Neto L.V."/>
            <person name="Costa S.F."/>
            <person name="Levin A.S.S."/>
        </authorList>
    </citation>
    <scope>NUCLEOTIDE SEQUENCE</scope>
    <source>
        <strain evidence="2">BC_5001</strain>
    </source>
</reference>
<evidence type="ECO:0000313" key="6">
    <source>
        <dbReference type="EMBL" id="TDK05605.1"/>
    </source>
</evidence>
<evidence type="ECO:0000313" key="3">
    <source>
        <dbReference type="EMBL" id="RDT96490.1"/>
    </source>
</evidence>
<gene>
    <name evidence="4" type="ORF">BL124_00000940</name>
    <name evidence="2" type="ORF">DM078_12285</name>
    <name evidence="3" type="ORF">DW286_02560</name>
    <name evidence="6" type="ORF">E1814_04330</name>
    <name evidence="5" type="ORF">EAO17_22090</name>
</gene>
<accession>A0A2V3KAR7</accession>
<name>A0A2V3KAR7_KLEPN</name>
<dbReference type="EMBL" id="RDAM01000001">
    <property type="protein sequence ID" value="RRF08690.1"/>
    <property type="molecule type" value="Genomic_DNA"/>
</dbReference>
<dbReference type="EMBL" id="SMTN01000003">
    <property type="protein sequence ID" value="TDK05605.1"/>
    <property type="molecule type" value="Genomic_DNA"/>
</dbReference>
<reference evidence="6 9" key="7">
    <citation type="submission" date="2019-03" db="EMBL/GenBank/DDBJ databases">
        <title>Multidrug-Resistant Klebsiella pneumoniae Clinical Bloodstream Isolates in Shanghai, China.</title>
        <authorList>
            <person name="Wang S."/>
        </authorList>
    </citation>
    <scope>NUCLEOTIDE SEQUENCE [LARGE SCALE GENOMIC DNA]</scope>
    <source>
        <strain evidence="6 9">RJ1071</strain>
    </source>
</reference>
<protein>
    <submittedName>
        <fullName evidence="3">Uncharacterized protein</fullName>
    </submittedName>
</protein>
<evidence type="ECO:0000313" key="8">
    <source>
        <dbReference type="Proteomes" id="UP000283322"/>
    </source>
</evidence>
<organism evidence="3">
    <name type="scientific">Klebsiella pneumoniae</name>
    <dbReference type="NCBI Taxonomy" id="573"/>
    <lineage>
        <taxon>Bacteria</taxon>
        <taxon>Pseudomonadati</taxon>
        <taxon>Pseudomonadota</taxon>
        <taxon>Gammaproteobacteria</taxon>
        <taxon>Enterobacterales</taxon>
        <taxon>Enterobacteriaceae</taxon>
        <taxon>Klebsiella/Raoultella group</taxon>
        <taxon>Klebsiella</taxon>
        <taxon>Klebsiella pneumoniae complex</taxon>
    </lineage>
</organism>
<dbReference type="Proteomes" id="UP000283322">
    <property type="component" value="Unassembled WGS sequence"/>
</dbReference>
<dbReference type="Proteomes" id="UP000253559">
    <property type="component" value="Unassembled WGS sequence"/>
</dbReference>
<feature type="transmembrane region" description="Helical" evidence="1">
    <location>
        <begin position="30"/>
        <end position="48"/>
    </location>
</feature>
<evidence type="ECO:0000313" key="2">
    <source>
        <dbReference type="EMBL" id="RBZ23413.1"/>
    </source>
</evidence>
<proteinExistence type="predicted"/>
<keyword evidence="1" id="KW-0472">Membrane</keyword>
<evidence type="ECO:0000313" key="5">
    <source>
        <dbReference type="EMBL" id="RRF08690.1"/>
    </source>
</evidence>
<reference evidence="5" key="5">
    <citation type="submission" date="2018-10" db="EMBL/GenBank/DDBJ databases">
        <authorList>
            <person name="Fan Y."/>
            <person name="Timp W."/>
            <person name="Bergman Y."/>
            <person name="Tamma P."/>
            <person name="Simner P."/>
        </authorList>
    </citation>
    <scope>NUCLEOTIDE SEQUENCE</scope>
    <source>
        <strain evidence="5">KLPN_104</strain>
    </source>
</reference>
<dbReference type="EMBL" id="QRCF01000002">
    <property type="protein sequence ID" value="RDT96490.1"/>
    <property type="molecule type" value="Genomic_DNA"/>
</dbReference>
<keyword evidence="1" id="KW-1133">Transmembrane helix</keyword>
<dbReference type="Proteomes" id="UP000275975">
    <property type="component" value="Unassembled WGS sequence"/>
</dbReference>
<keyword evidence="1" id="KW-0812">Transmembrane</keyword>
<dbReference type="Proteomes" id="UP000254657">
    <property type="component" value="Unassembled WGS sequence"/>
</dbReference>
<dbReference type="EMBL" id="QOHW01000007">
    <property type="protein sequence ID" value="RBZ23413.1"/>
    <property type="molecule type" value="Genomic_DNA"/>
</dbReference>
<evidence type="ECO:0000256" key="1">
    <source>
        <dbReference type="SAM" id="Phobius"/>
    </source>
</evidence>
<evidence type="ECO:0000313" key="7">
    <source>
        <dbReference type="Proteomes" id="UP000275975"/>
    </source>
</evidence>
<reference evidence="5 7" key="6">
    <citation type="journal article" date="2019" name="Antimicrob. Agents Chemother.">
        <title>Applying Rapid Whole Genome Sequencing to Predict Phenotypic Antimicrobial Susceptibility Testing Results Among Carbapenem-Resistant Klebsiella pneumoniae Clinical Isolates.</title>
        <authorList>
            <person name="Tamma P.D."/>
            <person name="Fan Y."/>
            <person name="Bergman Y."/>
            <person name="Pertea G."/>
            <person name="Kazmi A."/>
            <person name="Lewis S."/>
            <person name="Carroll K.C."/>
            <person name="Schatz M.C."/>
            <person name="Timp W."/>
            <person name="Simner P.J."/>
        </authorList>
    </citation>
    <scope>NUCLEOTIDE SEQUENCE [LARGE SCALE GENOMIC DNA]</scope>
    <source>
        <strain evidence="5 7">KLPN_104</strain>
    </source>
</reference>
<dbReference type="Proteomes" id="UP000294951">
    <property type="component" value="Unassembled WGS sequence"/>
</dbReference>
<comment type="caution">
    <text evidence="3">The sequence shown here is derived from an EMBL/GenBank/DDBJ whole genome shotgun (WGS) entry which is preliminary data.</text>
</comment>
<dbReference type="EMBL" id="MPYG04000005">
    <property type="protein sequence ID" value="ROH05357.1"/>
    <property type="molecule type" value="Genomic_DNA"/>
</dbReference>
<reference evidence="4 8" key="4">
    <citation type="submission" date="2018-10" db="EMBL/GenBank/DDBJ databases">
        <authorList>
            <person name="Vanduin D."/>
            <person name="Fouts D."/>
            <person name="Wright M."/>
            <person name="Sutton G."/>
            <person name="Nguyen K."/>
            <person name="Kreiswirth B."/>
            <person name="Chen L."/>
            <person name="Rojas L."/>
            <person name="Hujer A."/>
            <person name="Hujer K."/>
            <person name="Bonomo R."/>
            <person name="Adams M."/>
        </authorList>
    </citation>
    <scope>NUCLEOTIDE SEQUENCE [LARGE SCALE GENOMIC DNA]</scope>
    <source>
        <strain evidence="4 8">CRK0165</strain>
    </source>
</reference>
<evidence type="ECO:0000313" key="9">
    <source>
        <dbReference type="Proteomes" id="UP000294951"/>
    </source>
</evidence>
<reference evidence="3" key="1">
    <citation type="submission" date="2018-07" db="EMBL/GenBank/DDBJ databases">
        <title>Draft genome sequence of Klebsiella pneumoniae K293.</title>
        <authorList>
            <person name="He F."/>
        </authorList>
    </citation>
    <scope>NUCLEOTIDE SEQUENCE</scope>
    <source>
        <strain evidence="3">K293</strain>
    </source>
</reference>
<dbReference type="AlphaFoldDB" id="A0A2V3KAR7"/>
<sequence length="66" mass="7620">MEKKQKKGTVPNNVRPLTVFYLLPYPLPHAFSLPLLFPNGTAGIYFLASTAHRKYLLNNKLNQYDR</sequence>
<reference evidence="2" key="3">
    <citation type="submission" date="2018-08" db="EMBL/GenBank/DDBJ databases">
        <title>Klebsiella pneumoniae genome sequencing and assembly.</title>
        <authorList>
            <person name="Martins R.C.R."/>
            <person name="Perdigao-Neto L.V."/>
            <person name="Costa S.F."/>
            <person name="Levin A.S.S."/>
        </authorList>
    </citation>
    <scope>NUCLEOTIDE SEQUENCE</scope>
    <source>
        <strain evidence="2">BC_5001</strain>
    </source>
</reference>